<sequence length="275" mass="30963">MWADHPDFIQTVEGRWGLNVEGTPQFRLCRKLKALKSSLKVFNNLHYSHISARAKEADLALQDAQTHLESNPGDVAVRDSLGDLRKKATFLAEAERHFYYQKAKIHFLKQGDRNTKFFHDMVKRNAARNSILAITKTDVSIITSAPEIAREFVDFYTSLLGTEDQTIPVDDGVFHWGPLLTSELASNLCRAVTPAEVKTAVFQINDNKAPGPDGYTSCFFKKHGILWVTLFAEPLWTSLGVGGCYDNSTTPLLPWCPNLSTLLQWLTTDRYRAAM</sequence>
<name>A0AAE1T707_9LAMI</name>
<dbReference type="Proteomes" id="UP001289374">
    <property type="component" value="Unassembled WGS sequence"/>
</dbReference>
<dbReference type="AlphaFoldDB" id="A0AAE1T707"/>
<accession>A0AAE1T707</accession>
<organism evidence="1 2">
    <name type="scientific">Sesamum angolense</name>
    <dbReference type="NCBI Taxonomy" id="2727404"/>
    <lineage>
        <taxon>Eukaryota</taxon>
        <taxon>Viridiplantae</taxon>
        <taxon>Streptophyta</taxon>
        <taxon>Embryophyta</taxon>
        <taxon>Tracheophyta</taxon>
        <taxon>Spermatophyta</taxon>
        <taxon>Magnoliopsida</taxon>
        <taxon>eudicotyledons</taxon>
        <taxon>Gunneridae</taxon>
        <taxon>Pentapetalae</taxon>
        <taxon>asterids</taxon>
        <taxon>lamiids</taxon>
        <taxon>Lamiales</taxon>
        <taxon>Pedaliaceae</taxon>
        <taxon>Sesamum</taxon>
    </lineage>
</organism>
<keyword evidence="2" id="KW-1185">Reference proteome</keyword>
<protein>
    <submittedName>
        <fullName evidence="1">Uncharacterized protein</fullName>
    </submittedName>
</protein>
<evidence type="ECO:0000313" key="2">
    <source>
        <dbReference type="Proteomes" id="UP001289374"/>
    </source>
</evidence>
<dbReference type="EMBL" id="JACGWL010000667">
    <property type="protein sequence ID" value="KAK4382606.1"/>
    <property type="molecule type" value="Genomic_DNA"/>
</dbReference>
<reference evidence="1" key="2">
    <citation type="journal article" date="2024" name="Plant">
        <title>Genomic evolution and insights into agronomic trait innovations of Sesamum species.</title>
        <authorList>
            <person name="Miao H."/>
            <person name="Wang L."/>
            <person name="Qu L."/>
            <person name="Liu H."/>
            <person name="Sun Y."/>
            <person name="Le M."/>
            <person name="Wang Q."/>
            <person name="Wei S."/>
            <person name="Zheng Y."/>
            <person name="Lin W."/>
            <person name="Duan Y."/>
            <person name="Cao H."/>
            <person name="Xiong S."/>
            <person name="Wang X."/>
            <person name="Wei L."/>
            <person name="Li C."/>
            <person name="Ma Q."/>
            <person name="Ju M."/>
            <person name="Zhao R."/>
            <person name="Li G."/>
            <person name="Mu C."/>
            <person name="Tian Q."/>
            <person name="Mei H."/>
            <person name="Zhang T."/>
            <person name="Gao T."/>
            <person name="Zhang H."/>
        </authorList>
    </citation>
    <scope>NUCLEOTIDE SEQUENCE</scope>
    <source>
        <strain evidence="1">K16</strain>
    </source>
</reference>
<gene>
    <name evidence="1" type="ORF">Sango_2855300</name>
</gene>
<evidence type="ECO:0000313" key="1">
    <source>
        <dbReference type="EMBL" id="KAK4382606.1"/>
    </source>
</evidence>
<reference evidence="1" key="1">
    <citation type="submission" date="2020-06" db="EMBL/GenBank/DDBJ databases">
        <authorList>
            <person name="Li T."/>
            <person name="Hu X."/>
            <person name="Zhang T."/>
            <person name="Song X."/>
            <person name="Zhang H."/>
            <person name="Dai N."/>
            <person name="Sheng W."/>
            <person name="Hou X."/>
            <person name="Wei L."/>
        </authorList>
    </citation>
    <scope>NUCLEOTIDE SEQUENCE</scope>
    <source>
        <strain evidence="1">K16</strain>
        <tissue evidence="1">Leaf</tissue>
    </source>
</reference>
<proteinExistence type="predicted"/>
<comment type="caution">
    <text evidence="1">The sequence shown here is derived from an EMBL/GenBank/DDBJ whole genome shotgun (WGS) entry which is preliminary data.</text>
</comment>